<dbReference type="Proteomes" id="UP000248410">
    <property type="component" value="Chromosome"/>
</dbReference>
<reference evidence="2 3" key="1">
    <citation type="submission" date="2018-05" db="EMBL/GenBank/DDBJ databases">
        <title>Complete Genome Sequences of Extremely Thermoacidophilic, Metal-Mobilizing Type-Strain Members of the Archaeal Family Sulfolobaceae: Acidianus brierleyi DSM-1651T, Acidianus sulfidivorans DSM-18786T, Metallosphaera hakonensis DSM-7519T, and Metallosphaera prunae DSM-10039T.</title>
        <authorList>
            <person name="Counts J.A."/>
            <person name="Kelly R.M."/>
        </authorList>
    </citation>
    <scope>NUCLEOTIDE SEQUENCE [LARGE SCALE GENOMIC DNA]</scope>
    <source>
        <strain evidence="2 3">JP7</strain>
    </source>
</reference>
<accession>A0A2U9ILE7</accession>
<dbReference type="PANTHER" id="PTHR42934">
    <property type="entry name" value="GLYCOLATE OXIDASE SUBUNIT GLCD"/>
    <property type="match status" value="1"/>
</dbReference>
<dbReference type="OrthoDB" id="2837at2157"/>
<dbReference type="SUPFAM" id="SSF56176">
    <property type="entry name" value="FAD-binding/transporter-associated domain-like"/>
    <property type="match status" value="1"/>
</dbReference>
<evidence type="ECO:0000313" key="2">
    <source>
        <dbReference type="EMBL" id="AWR96837.1"/>
    </source>
</evidence>
<dbReference type="PANTHER" id="PTHR42934:SF2">
    <property type="entry name" value="GLYCOLATE OXIDASE SUBUNIT GLCD"/>
    <property type="match status" value="1"/>
</dbReference>
<gene>
    <name evidence="2" type="ORF">DFR86_04205</name>
</gene>
<dbReference type="RefSeq" id="WP_110379727.1">
    <property type="nucleotide sequence ID" value="NZ_CP029288.2"/>
</dbReference>
<keyword evidence="3" id="KW-1185">Reference proteome</keyword>
<dbReference type="Gene3D" id="3.30.465.10">
    <property type="match status" value="1"/>
</dbReference>
<sequence length="397" mass="45109">MIIVDKLRKEGIECITNSDIIKEKSMDLSYMSNYLNCKPTQPICVAIPKNENDVIKIVELALEEHIPIVPRGAGKNNICGAVPLKGGIILDTSYLNTIRDEGDEILLGAGVKIINVYDKLRVYPSTFKDGVTIGGNYEGGCGGIGAFRFGRVWYQATEVKMVNPKGKLVSLKGSDVLIAAHAEGTTGIVTSLKMLTFNEKIKSKILLFDSLEKAIDTVANFYDEALPIYHVTLRSPEASSLTGVLPFSKWSLLIAYPDYLDFDGIDGDKLWDKRDTFYGGLIRTFYDKKGKERTYYLTFDVELDELYKFLDKISFRNYVTELEFIQGKLIHPFFISDEEKKIKELDKLVSNYYVKKFDLHSVIINNRLRPDHLQRIKTYKKMYDKEDLFNPGKILIV</sequence>
<dbReference type="AlphaFoldDB" id="A0A2U9ILE7"/>
<dbReference type="KEGG" id="asul:DFR86_04205"/>
<dbReference type="GO" id="GO:0071949">
    <property type="term" value="F:FAD binding"/>
    <property type="evidence" value="ECO:0007669"/>
    <property type="project" value="InterPro"/>
</dbReference>
<dbReference type="InterPro" id="IPR016166">
    <property type="entry name" value="FAD-bd_PCMH"/>
</dbReference>
<proteinExistence type="predicted"/>
<evidence type="ECO:0000259" key="1">
    <source>
        <dbReference type="PROSITE" id="PS51387"/>
    </source>
</evidence>
<dbReference type="GeneID" id="36837144"/>
<dbReference type="PROSITE" id="PS51387">
    <property type="entry name" value="FAD_PCMH"/>
    <property type="match status" value="1"/>
</dbReference>
<evidence type="ECO:0000313" key="3">
    <source>
        <dbReference type="Proteomes" id="UP000248410"/>
    </source>
</evidence>
<dbReference type="InterPro" id="IPR051914">
    <property type="entry name" value="FAD-linked_OxidoTrans_Type4"/>
</dbReference>
<protein>
    <recommendedName>
        <fullName evidence="1">FAD-binding PCMH-type domain-containing protein</fullName>
    </recommendedName>
</protein>
<dbReference type="InterPro" id="IPR036318">
    <property type="entry name" value="FAD-bd_PCMH-like_sf"/>
</dbReference>
<dbReference type="InterPro" id="IPR016169">
    <property type="entry name" value="FAD-bd_PCMH_sub2"/>
</dbReference>
<dbReference type="InterPro" id="IPR006094">
    <property type="entry name" value="Oxid_FAD_bind_N"/>
</dbReference>
<feature type="domain" description="FAD-binding PCMH-type" evidence="1">
    <location>
        <begin position="38"/>
        <end position="199"/>
    </location>
</feature>
<dbReference type="Pfam" id="PF01565">
    <property type="entry name" value="FAD_binding_4"/>
    <property type="match status" value="1"/>
</dbReference>
<dbReference type="EMBL" id="CP029288">
    <property type="protein sequence ID" value="AWR96837.1"/>
    <property type="molecule type" value="Genomic_DNA"/>
</dbReference>
<organism evidence="2 3">
    <name type="scientific">Acidianus sulfidivorans JP7</name>
    <dbReference type="NCBI Taxonomy" id="619593"/>
    <lineage>
        <taxon>Archaea</taxon>
        <taxon>Thermoproteota</taxon>
        <taxon>Thermoprotei</taxon>
        <taxon>Sulfolobales</taxon>
        <taxon>Sulfolobaceae</taxon>
        <taxon>Acidianus</taxon>
    </lineage>
</organism>
<name>A0A2U9ILE7_9CREN</name>